<accession>A0A0U1LUF4</accession>
<proteinExistence type="predicted"/>
<feature type="domain" description="Amidohydrolase-related" evidence="1">
    <location>
        <begin position="11"/>
        <end position="302"/>
    </location>
</feature>
<dbReference type="OMA" id="DWPHTQL"/>
<organism evidence="2 3">
    <name type="scientific">Talaromyces islandicus</name>
    <name type="common">Penicillium islandicum</name>
    <dbReference type="NCBI Taxonomy" id="28573"/>
    <lineage>
        <taxon>Eukaryota</taxon>
        <taxon>Fungi</taxon>
        <taxon>Dikarya</taxon>
        <taxon>Ascomycota</taxon>
        <taxon>Pezizomycotina</taxon>
        <taxon>Eurotiomycetes</taxon>
        <taxon>Eurotiomycetidae</taxon>
        <taxon>Eurotiales</taxon>
        <taxon>Trichocomaceae</taxon>
        <taxon>Talaromyces</taxon>
        <taxon>Talaromyces sect. Islandici</taxon>
    </lineage>
</organism>
<gene>
    <name evidence="2" type="ORF">PISL3812_04033</name>
</gene>
<dbReference type="InterPro" id="IPR006680">
    <property type="entry name" value="Amidohydro-rel"/>
</dbReference>
<protein>
    <recommendedName>
        <fullName evidence="1">Amidohydrolase-related domain-containing protein</fullName>
    </recommendedName>
</protein>
<dbReference type="InterPro" id="IPR032466">
    <property type="entry name" value="Metal_Hydrolase"/>
</dbReference>
<dbReference type="PANTHER" id="PTHR35563">
    <property type="entry name" value="BARREL METAL-DEPENDENT HYDROLASE, PUTATIVE (AFU_ORTHOLOGUE AFUA_1G16240)-RELATED"/>
    <property type="match status" value="1"/>
</dbReference>
<evidence type="ECO:0000259" key="1">
    <source>
        <dbReference type="Pfam" id="PF04909"/>
    </source>
</evidence>
<evidence type="ECO:0000313" key="3">
    <source>
        <dbReference type="Proteomes" id="UP000054383"/>
    </source>
</evidence>
<name>A0A0U1LUF4_TALIS</name>
<dbReference type="AlphaFoldDB" id="A0A0U1LUF4"/>
<sequence length="303" mass="33913">MAELVPPGSWDTHIHVFDPDNFAYVEPRSYTPKAAHMIEYPTSITGCKNVVIVHASMQGSSPAALLDTLSKQHSVAQLSGYKLRGLATVDVNTITDSELDALHAAGVRGARLHEVSWAHGKQSDGDDIIKKVRALASRLARLEWVISIFCPVCAWARMADTIRNEIDPRVKMVADHMGGTFPHEADSEDFKAFLDLVREKKVFVKVSGFERLYNGYENGIESVAPIAKAIIEANPDQIVFGTDWPHTQLGVTRKGKTDEQRLNDIEGFRTVDDTGHIRKLREWIQDEETWQKLWVKNPAALFN</sequence>
<dbReference type="SUPFAM" id="SSF51556">
    <property type="entry name" value="Metallo-dependent hydrolases"/>
    <property type="match status" value="1"/>
</dbReference>
<dbReference type="InterPro" id="IPR052358">
    <property type="entry name" value="Aro_Compnd_Degr_Hydrolases"/>
</dbReference>
<keyword evidence="3" id="KW-1185">Reference proteome</keyword>
<dbReference type="OrthoDB" id="2135488at2759"/>
<evidence type="ECO:0000313" key="2">
    <source>
        <dbReference type="EMBL" id="CRG87019.1"/>
    </source>
</evidence>
<dbReference type="EMBL" id="CVMT01000003">
    <property type="protein sequence ID" value="CRG87019.1"/>
    <property type="molecule type" value="Genomic_DNA"/>
</dbReference>
<dbReference type="Gene3D" id="3.20.20.140">
    <property type="entry name" value="Metal-dependent hydrolases"/>
    <property type="match status" value="1"/>
</dbReference>
<dbReference type="GO" id="GO:0016787">
    <property type="term" value="F:hydrolase activity"/>
    <property type="evidence" value="ECO:0007669"/>
    <property type="project" value="InterPro"/>
</dbReference>
<dbReference type="Pfam" id="PF04909">
    <property type="entry name" value="Amidohydro_2"/>
    <property type="match status" value="1"/>
</dbReference>
<dbReference type="PANTHER" id="PTHR35563:SF2">
    <property type="entry name" value="BARREL METAL-DEPENDENT HYDROLASE, PUTATIVE (AFU_ORTHOLOGUE AFUA_1G16240)-RELATED"/>
    <property type="match status" value="1"/>
</dbReference>
<reference evidence="2 3" key="1">
    <citation type="submission" date="2015-04" db="EMBL/GenBank/DDBJ databases">
        <authorList>
            <person name="Syromyatnikov M.Y."/>
            <person name="Popov V.N."/>
        </authorList>
    </citation>
    <scope>NUCLEOTIDE SEQUENCE [LARGE SCALE GENOMIC DNA]</scope>
    <source>
        <strain evidence="2">WF-38-12</strain>
    </source>
</reference>
<dbReference type="Proteomes" id="UP000054383">
    <property type="component" value="Unassembled WGS sequence"/>
</dbReference>